<keyword evidence="3" id="KW-0812">Transmembrane</keyword>
<dbReference type="Pfam" id="PF00486">
    <property type="entry name" value="Trans_reg_C"/>
    <property type="match status" value="1"/>
</dbReference>
<dbReference type="Gene3D" id="1.10.10.10">
    <property type="entry name" value="Winged helix-like DNA-binding domain superfamily/Winged helix DNA-binding domain"/>
    <property type="match status" value="1"/>
</dbReference>
<sequence>MLTPQSFIQGDSCIKETSLVSHIPICKIKSVIIDGGLVFRPQKNSLKDVGSGKTGNLNNVASQLLLYLLQNGSEVSTRDEVLLNVFQRNGARATDANLNQHISFIRKVITSIGHPAEVIVTVPRMGFKIGEFGINFQLLEAPENEKGLAVDAVNIKEHSRKTSRWAIGLTGLITSIAVLATYWWTWIPNNIPMIDVSVLRTIEWQQCHIHILGNASTDNITDKSAQDIFKDTGIAPDCSVKKDLYLNAWASNHDLINWKFAAECGRNNGYYYCHSQYHHREEWYED</sequence>
<feature type="domain" description="OmpR/PhoB-type" evidence="4">
    <location>
        <begin position="29"/>
        <end position="131"/>
    </location>
</feature>
<dbReference type="SUPFAM" id="SSF46894">
    <property type="entry name" value="C-terminal effector domain of the bipartite response regulators"/>
    <property type="match status" value="1"/>
</dbReference>
<accession>A0ABU9F6J5</accession>
<feature type="transmembrane region" description="Helical" evidence="3">
    <location>
        <begin position="165"/>
        <end position="184"/>
    </location>
</feature>
<keyword evidence="3" id="KW-1133">Transmembrane helix</keyword>
<protein>
    <submittedName>
        <fullName evidence="5">Winged helix-turn-helix domain-containing protein</fullName>
    </submittedName>
</protein>
<evidence type="ECO:0000259" key="4">
    <source>
        <dbReference type="PROSITE" id="PS51755"/>
    </source>
</evidence>
<evidence type="ECO:0000313" key="5">
    <source>
        <dbReference type="EMBL" id="MEL0551983.1"/>
    </source>
</evidence>
<evidence type="ECO:0000256" key="2">
    <source>
        <dbReference type="PROSITE-ProRule" id="PRU01091"/>
    </source>
</evidence>
<reference evidence="5 6" key="1">
    <citation type="submission" date="2024-04" db="EMBL/GenBank/DDBJ databases">
        <title>Two novel Raoultella species associated with bleeding cankers of broadleaf hosts, Raoultella scottia sp. nov. and Raoultella lignicola sp. nov.</title>
        <authorList>
            <person name="Brady C.L."/>
        </authorList>
    </citation>
    <scope>NUCLEOTIDE SEQUENCE [LARGE SCALE GENOMIC DNA]</scope>
    <source>
        <strain evidence="5 6">TW_WC1a.1</strain>
    </source>
</reference>
<feature type="DNA-binding region" description="OmpR/PhoB-type" evidence="2">
    <location>
        <begin position="29"/>
        <end position="131"/>
    </location>
</feature>
<dbReference type="PROSITE" id="PS51755">
    <property type="entry name" value="OMPR_PHOB"/>
    <property type="match status" value="1"/>
</dbReference>
<evidence type="ECO:0000313" key="6">
    <source>
        <dbReference type="Proteomes" id="UP001312893"/>
    </source>
</evidence>
<dbReference type="SMART" id="SM00862">
    <property type="entry name" value="Trans_reg_C"/>
    <property type="match status" value="1"/>
</dbReference>
<organism evidence="5 6">
    <name type="scientific">Raoultella lignicola</name>
    <dbReference type="NCBI Taxonomy" id="3040939"/>
    <lineage>
        <taxon>Bacteria</taxon>
        <taxon>Pseudomonadati</taxon>
        <taxon>Pseudomonadota</taxon>
        <taxon>Gammaproteobacteria</taxon>
        <taxon>Enterobacterales</taxon>
        <taxon>Enterobacteriaceae</taxon>
        <taxon>Klebsiella/Raoultella group</taxon>
        <taxon>Raoultella</taxon>
    </lineage>
</organism>
<dbReference type="RefSeq" id="WP_227540166.1">
    <property type="nucleotide sequence ID" value="NZ_JARXNK020000102.1"/>
</dbReference>
<dbReference type="EMBL" id="JARXNK020000102">
    <property type="protein sequence ID" value="MEL0551983.1"/>
    <property type="molecule type" value="Genomic_DNA"/>
</dbReference>
<dbReference type="InterPro" id="IPR016032">
    <property type="entry name" value="Sig_transdc_resp-reg_C-effctor"/>
</dbReference>
<proteinExistence type="predicted"/>
<name>A0ABU9F6J5_9ENTR</name>
<keyword evidence="6" id="KW-1185">Reference proteome</keyword>
<dbReference type="InterPro" id="IPR036388">
    <property type="entry name" value="WH-like_DNA-bd_sf"/>
</dbReference>
<evidence type="ECO:0000256" key="1">
    <source>
        <dbReference type="ARBA" id="ARBA00023125"/>
    </source>
</evidence>
<evidence type="ECO:0000256" key="3">
    <source>
        <dbReference type="SAM" id="Phobius"/>
    </source>
</evidence>
<comment type="caution">
    <text evidence="5">The sequence shown here is derived from an EMBL/GenBank/DDBJ whole genome shotgun (WGS) entry which is preliminary data.</text>
</comment>
<dbReference type="InterPro" id="IPR001867">
    <property type="entry name" value="OmpR/PhoB-type_DNA-bd"/>
</dbReference>
<dbReference type="Proteomes" id="UP001312893">
    <property type="component" value="Unassembled WGS sequence"/>
</dbReference>
<gene>
    <name evidence="5" type="ORF">QFI96_009745</name>
</gene>
<keyword evidence="3" id="KW-0472">Membrane</keyword>
<keyword evidence="1 2" id="KW-0238">DNA-binding</keyword>